<evidence type="ECO:0000259" key="5">
    <source>
        <dbReference type="Pfam" id="PF08281"/>
    </source>
</evidence>
<evidence type="ECO:0000256" key="2">
    <source>
        <dbReference type="ARBA" id="ARBA00023082"/>
    </source>
</evidence>
<keyword evidence="2" id="KW-0731">Sigma factor</keyword>
<dbReference type="GO" id="GO:0016987">
    <property type="term" value="F:sigma factor activity"/>
    <property type="evidence" value="ECO:0007669"/>
    <property type="project" value="UniProtKB-KW"/>
</dbReference>
<name>A0A0D1MAR3_9SPHN</name>
<comment type="caution">
    <text evidence="6">The sequence shown here is derived from an EMBL/GenBank/DDBJ whole genome shotgun (WGS) entry which is preliminary data.</text>
</comment>
<dbReference type="Proteomes" id="UP000033203">
    <property type="component" value="Unassembled WGS sequence"/>
</dbReference>
<organism evidence="6 7">
    <name type="scientific">Sphingomonas melonis</name>
    <dbReference type="NCBI Taxonomy" id="152682"/>
    <lineage>
        <taxon>Bacteria</taxon>
        <taxon>Pseudomonadati</taxon>
        <taxon>Pseudomonadota</taxon>
        <taxon>Alphaproteobacteria</taxon>
        <taxon>Sphingomonadales</taxon>
        <taxon>Sphingomonadaceae</taxon>
        <taxon>Sphingomonas</taxon>
    </lineage>
</organism>
<feature type="domain" description="RNA polymerase sigma factor 70 region 4 type 2" evidence="5">
    <location>
        <begin position="114"/>
        <end position="165"/>
    </location>
</feature>
<dbReference type="InterPro" id="IPR036388">
    <property type="entry name" value="WH-like_DNA-bd_sf"/>
</dbReference>
<dbReference type="GO" id="GO:0006352">
    <property type="term" value="P:DNA-templated transcription initiation"/>
    <property type="evidence" value="ECO:0007669"/>
    <property type="project" value="InterPro"/>
</dbReference>
<evidence type="ECO:0000256" key="4">
    <source>
        <dbReference type="SAM" id="MobiDB-lite"/>
    </source>
</evidence>
<dbReference type="InterPro" id="IPR039425">
    <property type="entry name" value="RNA_pol_sigma-70-like"/>
</dbReference>
<dbReference type="PATRIC" id="fig|1549858.7.peg.1023"/>
<dbReference type="EMBL" id="JXTP01000041">
    <property type="protein sequence ID" value="KIU27652.1"/>
    <property type="molecule type" value="Genomic_DNA"/>
</dbReference>
<protein>
    <recommendedName>
        <fullName evidence="5">RNA polymerase sigma factor 70 region 4 type 2 domain-containing protein</fullName>
    </recommendedName>
</protein>
<proteinExistence type="predicted"/>
<dbReference type="AlphaFoldDB" id="A0A0D1MAR3"/>
<dbReference type="NCBIfam" id="TIGR02937">
    <property type="entry name" value="sigma70-ECF"/>
    <property type="match status" value="1"/>
</dbReference>
<dbReference type="PANTHER" id="PTHR43133:SF63">
    <property type="entry name" value="RNA POLYMERASE SIGMA FACTOR FECI-RELATED"/>
    <property type="match status" value="1"/>
</dbReference>
<sequence>MPCRRERNAWLAVHILPQEAWIRRAIARQAASCGVEVDDVIQESYAILARLPSVEGIAVPHRYAVQVARSVLLQHIRRARIVSIDAVADLDALDAAADAPTPEDHLFGRHELARVAVAIEEMPEDIRQAFWMRRVEGLPQRDIAARLSVPESTIEKRISRGIKMLAARFSRGGSDASRASPSDALSIESRSTDDLARDRGRH</sequence>
<dbReference type="Gene3D" id="1.10.10.10">
    <property type="entry name" value="Winged helix-like DNA-binding domain superfamily/Winged helix DNA-binding domain"/>
    <property type="match status" value="1"/>
</dbReference>
<dbReference type="GO" id="GO:0003677">
    <property type="term" value="F:DNA binding"/>
    <property type="evidence" value="ECO:0007669"/>
    <property type="project" value="InterPro"/>
</dbReference>
<dbReference type="PANTHER" id="PTHR43133">
    <property type="entry name" value="RNA POLYMERASE ECF-TYPE SIGMA FACTO"/>
    <property type="match status" value="1"/>
</dbReference>
<feature type="region of interest" description="Disordered" evidence="4">
    <location>
        <begin position="172"/>
        <end position="202"/>
    </location>
</feature>
<evidence type="ECO:0000313" key="7">
    <source>
        <dbReference type="Proteomes" id="UP000033203"/>
    </source>
</evidence>
<dbReference type="SUPFAM" id="SSF88659">
    <property type="entry name" value="Sigma3 and sigma4 domains of RNA polymerase sigma factors"/>
    <property type="match status" value="1"/>
</dbReference>
<dbReference type="InterPro" id="IPR013324">
    <property type="entry name" value="RNA_pol_sigma_r3/r4-like"/>
</dbReference>
<evidence type="ECO:0000256" key="3">
    <source>
        <dbReference type="ARBA" id="ARBA00023163"/>
    </source>
</evidence>
<evidence type="ECO:0000256" key="1">
    <source>
        <dbReference type="ARBA" id="ARBA00023015"/>
    </source>
</evidence>
<dbReference type="InterPro" id="IPR014284">
    <property type="entry name" value="RNA_pol_sigma-70_dom"/>
</dbReference>
<accession>A0A0D1MAR3</accession>
<evidence type="ECO:0000313" key="6">
    <source>
        <dbReference type="EMBL" id="KIU27652.1"/>
    </source>
</evidence>
<gene>
    <name evidence="6" type="ORF">SR41_09975</name>
</gene>
<dbReference type="InterPro" id="IPR013249">
    <property type="entry name" value="RNA_pol_sigma70_r4_t2"/>
</dbReference>
<dbReference type="Pfam" id="PF08281">
    <property type="entry name" value="Sigma70_r4_2"/>
    <property type="match status" value="1"/>
</dbReference>
<reference evidence="6 7" key="1">
    <citation type="submission" date="2015-01" db="EMBL/GenBank/DDBJ databases">
        <title>Genome of Sphingomonas taxi strain 30a.</title>
        <authorList>
            <person name="Eevers N."/>
            <person name="Van Hamme J."/>
            <person name="Bottos E."/>
            <person name="Weyens N."/>
            <person name="Vangronsveld J."/>
        </authorList>
    </citation>
    <scope>NUCLEOTIDE SEQUENCE [LARGE SCALE GENOMIC DNA]</scope>
    <source>
        <strain evidence="6 7">30a</strain>
    </source>
</reference>
<keyword evidence="3" id="KW-0804">Transcription</keyword>
<feature type="compositionally biased region" description="Basic and acidic residues" evidence="4">
    <location>
        <begin position="190"/>
        <end position="202"/>
    </location>
</feature>
<keyword evidence="1" id="KW-0805">Transcription regulation</keyword>